<keyword evidence="13" id="KW-1185">Reference proteome</keyword>
<dbReference type="InterPro" id="IPR007110">
    <property type="entry name" value="Ig-like_dom"/>
</dbReference>
<dbReference type="InterPro" id="IPR013783">
    <property type="entry name" value="Ig-like_fold"/>
</dbReference>
<evidence type="ECO:0000256" key="6">
    <source>
        <dbReference type="ARBA" id="ARBA00023136"/>
    </source>
</evidence>
<dbReference type="OrthoDB" id="6234674at2759"/>
<keyword evidence="7" id="KW-1015">Disulfide bond</keyword>
<dbReference type="InterPro" id="IPR013106">
    <property type="entry name" value="Ig_V-set"/>
</dbReference>
<evidence type="ECO:0000256" key="5">
    <source>
        <dbReference type="ARBA" id="ARBA00022989"/>
    </source>
</evidence>
<organism evidence="13 14">
    <name type="scientific">Diaphorina citri</name>
    <name type="common">Asian citrus psyllid</name>
    <dbReference type="NCBI Taxonomy" id="121845"/>
    <lineage>
        <taxon>Eukaryota</taxon>
        <taxon>Metazoa</taxon>
        <taxon>Ecdysozoa</taxon>
        <taxon>Arthropoda</taxon>
        <taxon>Hexapoda</taxon>
        <taxon>Insecta</taxon>
        <taxon>Pterygota</taxon>
        <taxon>Neoptera</taxon>
        <taxon>Paraneoptera</taxon>
        <taxon>Hemiptera</taxon>
        <taxon>Sternorrhyncha</taxon>
        <taxon>Psylloidea</taxon>
        <taxon>Psyllidae</taxon>
        <taxon>Diaphorininae</taxon>
        <taxon>Diaphorina</taxon>
    </lineage>
</organism>
<dbReference type="GO" id="GO:0009897">
    <property type="term" value="C:external side of plasma membrane"/>
    <property type="evidence" value="ECO:0007669"/>
    <property type="project" value="TreeGrafter"/>
</dbReference>
<accession>A0A3Q0IUL9</accession>
<evidence type="ECO:0000256" key="1">
    <source>
        <dbReference type="ARBA" id="ARBA00004251"/>
    </source>
</evidence>
<evidence type="ECO:0000256" key="8">
    <source>
        <dbReference type="ARBA" id="ARBA00023170"/>
    </source>
</evidence>
<dbReference type="FunFam" id="2.60.40.10:FF:000830">
    <property type="entry name" value="Turtle, isoform F"/>
    <property type="match status" value="1"/>
</dbReference>
<evidence type="ECO:0000256" key="9">
    <source>
        <dbReference type="ARBA" id="ARBA00023180"/>
    </source>
</evidence>
<feature type="domain" description="Ig-like" evidence="12">
    <location>
        <begin position="35"/>
        <end position="130"/>
    </location>
</feature>
<dbReference type="GeneID" id="103509986"/>
<evidence type="ECO:0000313" key="14">
    <source>
        <dbReference type="RefSeq" id="XP_026679966.1"/>
    </source>
</evidence>
<dbReference type="InterPro" id="IPR003599">
    <property type="entry name" value="Ig_sub"/>
</dbReference>
<comment type="subcellular location">
    <subcellularLocation>
        <location evidence="1">Cell membrane</location>
        <topology evidence="1">Single-pass type I membrane protein</topology>
    </subcellularLocation>
</comment>
<dbReference type="PANTHER" id="PTHR25466:SF14">
    <property type="entry name" value="BUTYROPHILIN SUBFAMILY 2 MEMBER A2-LIKE-RELATED"/>
    <property type="match status" value="1"/>
</dbReference>
<dbReference type="PANTHER" id="PTHR25466">
    <property type="entry name" value="T-LYMPHOCYTE ACTIVATION ANTIGEN"/>
    <property type="match status" value="1"/>
</dbReference>
<reference evidence="14" key="1">
    <citation type="submission" date="2025-08" db="UniProtKB">
        <authorList>
            <consortium name="RefSeq"/>
        </authorList>
    </citation>
    <scope>IDENTIFICATION</scope>
</reference>
<dbReference type="PROSITE" id="PS50835">
    <property type="entry name" value="IG_LIKE"/>
    <property type="match status" value="1"/>
</dbReference>
<dbReference type="Gene3D" id="2.60.40.10">
    <property type="entry name" value="Immunoglobulins"/>
    <property type="match status" value="1"/>
</dbReference>
<evidence type="ECO:0000256" key="4">
    <source>
        <dbReference type="ARBA" id="ARBA00022729"/>
    </source>
</evidence>
<sequence>MGMWLNLAFLETNLHHISLQVLLIITLVHFKGVSPDISNAVHITALLGESVVFNCGVDFPGDTPVPYVLQWEKKDEDIPVYIWYDSYPTHEAEEYKGRISRVDKESPFGMASLNLTKIRESDQGWYECKVVFLNRSPNSHKNGTWFHLDVHGKPFCCPNLVM</sequence>
<keyword evidence="8" id="KW-0675">Receptor</keyword>
<keyword evidence="6" id="KW-0472">Membrane</keyword>
<keyword evidence="10" id="KW-0393">Immunoglobulin domain</keyword>
<dbReference type="GO" id="GO:0007166">
    <property type="term" value="P:cell surface receptor signaling pathway"/>
    <property type="evidence" value="ECO:0007669"/>
    <property type="project" value="TreeGrafter"/>
</dbReference>
<dbReference type="STRING" id="121845.A0A3Q0IUL9"/>
<dbReference type="SMART" id="SM00409">
    <property type="entry name" value="IG"/>
    <property type="match status" value="1"/>
</dbReference>
<evidence type="ECO:0000256" key="2">
    <source>
        <dbReference type="ARBA" id="ARBA00022475"/>
    </source>
</evidence>
<keyword evidence="3" id="KW-0812">Transmembrane</keyword>
<proteinExistence type="predicted"/>
<dbReference type="KEGG" id="dci:103509986"/>
<evidence type="ECO:0000256" key="11">
    <source>
        <dbReference type="SAM" id="SignalP"/>
    </source>
</evidence>
<dbReference type="GO" id="GO:0006955">
    <property type="term" value="P:immune response"/>
    <property type="evidence" value="ECO:0007669"/>
    <property type="project" value="TreeGrafter"/>
</dbReference>
<dbReference type="RefSeq" id="XP_026679966.1">
    <property type="nucleotide sequence ID" value="XM_026824165.1"/>
</dbReference>
<dbReference type="InterPro" id="IPR051713">
    <property type="entry name" value="T-cell_Activation_Regulation"/>
</dbReference>
<dbReference type="PaxDb" id="121845-A0A3Q0IUL9"/>
<keyword evidence="5" id="KW-1133">Transmembrane helix</keyword>
<evidence type="ECO:0000256" key="3">
    <source>
        <dbReference type="ARBA" id="ARBA00022692"/>
    </source>
</evidence>
<keyword evidence="4 11" id="KW-0732">Signal</keyword>
<name>A0A3Q0IUL9_DIACI</name>
<dbReference type="GO" id="GO:0071222">
    <property type="term" value="P:cellular response to lipopolysaccharide"/>
    <property type="evidence" value="ECO:0007669"/>
    <property type="project" value="TreeGrafter"/>
</dbReference>
<dbReference type="InterPro" id="IPR036179">
    <property type="entry name" value="Ig-like_dom_sf"/>
</dbReference>
<evidence type="ECO:0000313" key="13">
    <source>
        <dbReference type="Proteomes" id="UP000079169"/>
    </source>
</evidence>
<keyword evidence="2" id="KW-1003">Cell membrane</keyword>
<dbReference type="Proteomes" id="UP000079169">
    <property type="component" value="Unplaced"/>
</dbReference>
<feature type="chain" id="PRO_5018090441" evidence="11">
    <location>
        <begin position="31"/>
        <end position="162"/>
    </location>
</feature>
<gene>
    <name evidence="14" type="primary">LOC103509986</name>
</gene>
<keyword evidence="9" id="KW-0325">Glycoprotein</keyword>
<evidence type="ECO:0000256" key="7">
    <source>
        <dbReference type="ARBA" id="ARBA00023157"/>
    </source>
</evidence>
<dbReference type="Pfam" id="PF07686">
    <property type="entry name" value="V-set"/>
    <property type="match status" value="1"/>
</dbReference>
<feature type="signal peptide" evidence="11">
    <location>
        <begin position="1"/>
        <end position="30"/>
    </location>
</feature>
<dbReference type="AlphaFoldDB" id="A0A3Q0IUL9"/>
<evidence type="ECO:0000259" key="12">
    <source>
        <dbReference type="PROSITE" id="PS50835"/>
    </source>
</evidence>
<protein>
    <submittedName>
        <fullName evidence="14">Protein turtle-like</fullName>
    </submittedName>
</protein>
<evidence type="ECO:0000256" key="10">
    <source>
        <dbReference type="ARBA" id="ARBA00023319"/>
    </source>
</evidence>
<dbReference type="SUPFAM" id="SSF48726">
    <property type="entry name" value="Immunoglobulin"/>
    <property type="match status" value="1"/>
</dbReference>